<evidence type="ECO:0000313" key="1">
    <source>
        <dbReference type="EMBL" id="RDC37627.1"/>
    </source>
</evidence>
<organism evidence="1 2">
    <name type="scientific">Eggerthella lenta</name>
    <name type="common">Eubacterium lentum</name>
    <dbReference type="NCBI Taxonomy" id="84112"/>
    <lineage>
        <taxon>Bacteria</taxon>
        <taxon>Bacillati</taxon>
        <taxon>Actinomycetota</taxon>
        <taxon>Coriobacteriia</taxon>
        <taxon>Eggerthellales</taxon>
        <taxon>Eggerthellaceae</taxon>
        <taxon>Eggerthella</taxon>
    </lineage>
</organism>
<dbReference type="Proteomes" id="UP000253915">
    <property type="component" value="Unassembled WGS sequence"/>
</dbReference>
<name>A0ABD7GI48_EGGLN</name>
<reference evidence="1 2" key="1">
    <citation type="journal article" date="2018" name="Elife">
        <title>Discovery and characterization of a prevalent human gut bacterial enzyme sufficient for the inactivation of a family of plant toxins.</title>
        <authorList>
            <person name="Koppel N."/>
            <person name="Bisanz J.E."/>
            <person name="Pandelia M.E."/>
            <person name="Turnbaugh P.J."/>
            <person name="Balskus E.P."/>
        </authorList>
    </citation>
    <scope>NUCLEOTIDE SEQUENCE [LARGE SCALE GENOMIC DNA]</scope>
    <source>
        <strain evidence="1 2">16A</strain>
    </source>
</reference>
<dbReference type="AlphaFoldDB" id="A0ABD7GI48"/>
<protein>
    <submittedName>
        <fullName evidence="1">Uncharacterized protein</fullName>
    </submittedName>
</protein>
<dbReference type="EMBL" id="PPUQ01000011">
    <property type="protein sequence ID" value="RDC37627.1"/>
    <property type="molecule type" value="Genomic_DNA"/>
</dbReference>
<dbReference type="GeneID" id="69512425"/>
<comment type="caution">
    <text evidence="1">The sequence shown here is derived from an EMBL/GenBank/DDBJ whole genome shotgun (WGS) entry which is preliminary data.</text>
</comment>
<gene>
    <name evidence="1" type="ORF">C1853_09230</name>
</gene>
<dbReference type="RefSeq" id="WP_114526799.1">
    <property type="nucleotide sequence ID" value="NZ_BQNE01000001.1"/>
</dbReference>
<evidence type="ECO:0000313" key="2">
    <source>
        <dbReference type="Proteomes" id="UP000253915"/>
    </source>
</evidence>
<proteinExistence type="predicted"/>
<accession>A0ABD7GI48</accession>
<sequence length="129" mass="13760">MGNILYYLAHDPVGNCEWQVSDFDRSALAKNAENNIVFIAVDESGNREIVDASEVVEPPAMGEPLVLVQPVYVDERMMATVAVFDALAADLYPSAAVMTMSAEAADSAAEGGFMAAVARLKGLVYGKQD</sequence>